<keyword evidence="2 5" id="KW-0689">Ribosomal protein</keyword>
<dbReference type="GO" id="GO:0003735">
    <property type="term" value="F:structural constituent of ribosome"/>
    <property type="evidence" value="ECO:0007669"/>
    <property type="project" value="InterPro"/>
</dbReference>
<dbReference type="InterPro" id="IPR011332">
    <property type="entry name" value="Ribosomal_zn-bd"/>
</dbReference>
<protein>
    <recommendedName>
        <fullName evidence="4">Large ribosomal subunit protein bL33</fullName>
    </recommendedName>
</protein>
<dbReference type="Gene3D" id="2.20.28.120">
    <property type="entry name" value="Ribosomal protein L33"/>
    <property type="match status" value="1"/>
</dbReference>
<evidence type="ECO:0000256" key="3">
    <source>
        <dbReference type="ARBA" id="ARBA00023274"/>
    </source>
</evidence>
<evidence type="ECO:0000256" key="4">
    <source>
        <dbReference type="ARBA" id="ARBA00035176"/>
    </source>
</evidence>
<dbReference type="GO" id="GO:0005840">
    <property type="term" value="C:ribosome"/>
    <property type="evidence" value="ECO:0007669"/>
    <property type="project" value="UniProtKB-KW"/>
</dbReference>
<gene>
    <name evidence="5" type="ORF">UU02_C0031G0001</name>
</gene>
<evidence type="ECO:0000313" key="5">
    <source>
        <dbReference type="EMBL" id="KKR63147.1"/>
    </source>
</evidence>
<dbReference type="InterPro" id="IPR038584">
    <property type="entry name" value="Ribosomal_bL33_sf"/>
</dbReference>
<dbReference type="GO" id="GO:0006412">
    <property type="term" value="P:translation"/>
    <property type="evidence" value="ECO:0007669"/>
    <property type="project" value="InterPro"/>
</dbReference>
<sequence length="49" mass="5670">MAKKGAREIVALICSVCKNQNYITERNKVNMELKGKKDSKLELKKYCHN</sequence>
<proteinExistence type="inferred from homology"/>
<organism evidence="5 6">
    <name type="scientific">Candidatus Woesebacteria bacterium GW2011_GWA1_40_43</name>
    <dbReference type="NCBI Taxonomy" id="1618553"/>
    <lineage>
        <taxon>Bacteria</taxon>
        <taxon>Candidatus Woeseibacteriota</taxon>
    </lineage>
</organism>
<dbReference type="SUPFAM" id="SSF57829">
    <property type="entry name" value="Zn-binding ribosomal proteins"/>
    <property type="match status" value="1"/>
</dbReference>
<dbReference type="GO" id="GO:0005737">
    <property type="term" value="C:cytoplasm"/>
    <property type="evidence" value="ECO:0007669"/>
    <property type="project" value="UniProtKB-ARBA"/>
</dbReference>
<dbReference type="EMBL" id="LBZA01000031">
    <property type="protein sequence ID" value="KKR63147.1"/>
    <property type="molecule type" value="Genomic_DNA"/>
</dbReference>
<dbReference type="Pfam" id="PF00471">
    <property type="entry name" value="Ribosomal_L33"/>
    <property type="match status" value="1"/>
</dbReference>
<evidence type="ECO:0000256" key="2">
    <source>
        <dbReference type="ARBA" id="ARBA00022980"/>
    </source>
</evidence>
<comment type="similarity">
    <text evidence="1">Belongs to the bacterial ribosomal protein bL33 family.</text>
</comment>
<dbReference type="AlphaFoldDB" id="A0A0G0VK89"/>
<dbReference type="NCBIfam" id="TIGR01023">
    <property type="entry name" value="rpmG_bact"/>
    <property type="match status" value="1"/>
</dbReference>
<reference evidence="5 6" key="1">
    <citation type="journal article" date="2015" name="Nature">
        <title>rRNA introns, odd ribosomes, and small enigmatic genomes across a large radiation of phyla.</title>
        <authorList>
            <person name="Brown C.T."/>
            <person name="Hug L.A."/>
            <person name="Thomas B.C."/>
            <person name="Sharon I."/>
            <person name="Castelle C.J."/>
            <person name="Singh A."/>
            <person name="Wilkins M.J."/>
            <person name="Williams K.H."/>
            <person name="Banfield J.F."/>
        </authorList>
    </citation>
    <scope>NUCLEOTIDE SEQUENCE [LARGE SCALE GENOMIC DNA]</scope>
</reference>
<evidence type="ECO:0000313" key="6">
    <source>
        <dbReference type="Proteomes" id="UP000034293"/>
    </source>
</evidence>
<keyword evidence="3" id="KW-0687">Ribonucleoprotein</keyword>
<feature type="non-terminal residue" evidence="5">
    <location>
        <position position="49"/>
    </location>
</feature>
<accession>A0A0G0VK89</accession>
<evidence type="ECO:0000256" key="1">
    <source>
        <dbReference type="ARBA" id="ARBA00007596"/>
    </source>
</evidence>
<dbReference type="GO" id="GO:1990904">
    <property type="term" value="C:ribonucleoprotein complex"/>
    <property type="evidence" value="ECO:0007669"/>
    <property type="project" value="UniProtKB-KW"/>
</dbReference>
<name>A0A0G0VK89_9BACT</name>
<comment type="caution">
    <text evidence="5">The sequence shown here is derived from an EMBL/GenBank/DDBJ whole genome shotgun (WGS) entry which is preliminary data.</text>
</comment>
<dbReference type="Proteomes" id="UP000034293">
    <property type="component" value="Unassembled WGS sequence"/>
</dbReference>
<dbReference type="InterPro" id="IPR001705">
    <property type="entry name" value="Ribosomal_bL33"/>
</dbReference>